<evidence type="ECO:0000313" key="2">
    <source>
        <dbReference type="WBParaSite" id="PSAMB.scaffold507size54856.g6498.t1"/>
    </source>
</evidence>
<accession>A0A914WQZ1</accession>
<organism evidence="1 2">
    <name type="scientific">Plectus sambesii</name>
    <dbReference type="NCBI Taxonomy" id="2011161"/>
    <lineage>
        <taxon>Eukaryota</taxon>
        <taxon>Metazoa</taxon>
        <taxon>Ecdysozoa</taxon>
        <taxon>Nematoda</taxon>
        <taxon>Chromadorea</taxon>
        <taxon>Plectida</taxon>
        <taxon>Plectina</taxon>
        <taxon>Plectoidea</taxon>
        <taxon>Plectidae</taxon>
        <taxon>Plectus</taxon>
    </lineage>
</organism>
<proteinExistence type="predicted"/>
<evidence type="ECO:0000313" key="1">
    <source>
        <dbReference type="Proteomes" id="UP000887566"/>
    </source>
</evidence>
<reference evidence="2" key="1">
    <citation type="submission" date="2022-11" db="UniProtKB">
        <authorList>
            <consortium name="WormBaseParasite"/>
        </authorList>
    </citation>
    <scope>IDENTIFICATION</scope>
</reference>
<keyword evidence="1" id="KW-1185">Reference proteome</keyword>
<name>A0A914WQZ1_9BILA</name>
<sequence length="91" mass="10157">MALYVNGAVAFAHTRVRPHVPAECIAMLQPPHLPLPSIQRPYPRLPPAPGGANIYATIYARPNAHKTNHRYVAPRKAIRFVRDKKADATLR</sequence>
<dbReference type="Proteomes" id="UP000887566">
    <property type="component" value="Unplaced"/>
</dbReference>
<protein>
    <submittedName>
        <fullName evidence="2">Uncharacterized protein</fullName>
    </submittedName>
</protein>
<dbReference type="AlphaFoldDB" id="A0A914WQZ1"/>
<dbReference type="WBParaSite" id="PSAMB.scaffold507size54856.g6498.t1">
    <property type="protein sequence ID" value="PSAMB.scaffold507size54856.g6498.t1"/>
    <property type="gene ID" value="PSAMB.scaffold507size54856.g6498"/>
</dbReference>